<accession>A0A1F5WQC6</accession>
<protein>
    <submittedName>
        <fullName evidence="3">Uncharacterized protein</fullName>
    </submittedName>
</protein>
<name>A0A1F5WQC6_9BACT</name>
<keyword evidence="2" id="KW-0812">Transmembrane</keyword>
<reference evidence="3 4" key="1">
    <citation type="journal article" date="2016" name="Nat. Commun.">
        <title>Thousands of microbial genomes shed light on interconnected biogeochemical processes in an aquifer system.</title>
        <authorList>
            <person name="Anantharaman K."/>
            <person name="Brown C.T."/>
            <person name="Hug L.A."/>
            <person name="Sharon I."/>
            <person name="Castelle C.J."/>
            <person name="Probst A.J."/>
            <person name="Thomas B.C."/>
            <person name="Singh A."/>
            <person name="Wilkins M.J."/>
            <person name="Karaoz U."/>
            <person name="Brodie E.L."/>
            <person name="Williams K.H."/>
            <person name="Hubbard S.S."/>
            <person name="Banfield J.F."/>
        </authorList>
    </citation>
    <scope>NUCLEOTIDE SEQUENCE [LARGE SCALE GENOMIC DNA]</scope>
</reference>
<proteinExistence type="predicted"/>
<keyword evidence="2" id="KW-0472">Membrane</keyword>
<dbReference type="AlphaFoldDB" id="A0A1F5WQC6"/>
<feature type="transmembrane region" description="Helical" evidence="2">
    <location>
        <begin position="28"/>
        <end position="52"/>
    </location>
</feature>
<organism evidence="3 4">
    <name type="scientific">Candidatus Giovannonibacteria bacterium RIFCSPHIGHO2_02_43_13</name>
    <dbReference type="NCBI Taxonomy" id="1798330"/>
    <lineage>
        <taxon>Bacteria</taxon>
        <taxon>Candidatus Giovannoniibacteriota</taxon>
    </lineage>
</organism>
<evidence type="ECO:0000313" key="4">
    <source>
        <dbReference type="Proteomes" id="UP000178425"/>
    </source>
</evidence>
<evidence type="ECO:0000256" key="2">
    <source>
        <dbReference type="SAM" id="Phobius"/>
    </source>
</evidence>
<evidence type="ECO:0000256" key="1">
    <source>
        <dbReference type="SAM" id="MobiDB-lite"/>
    </source>
</evidence>
<evidence type="ECO:0000313" key="3">
    <source>
        <dbReference type="EMBL" id="OGF77855.1"/>
    </source>
</evidence>
<dbReference type="Proteomes" id="UP000178425">
    <property type="component" value="Unassembled WGS sequence"/>
</dbReference>
<dbReference type="EMBL" id="MFHI01000034">
    <property type="protein sequence ID" value="OGF77855.1"/>
    <property type="molecule type" value="Genomic_DNA"/>
</dbReference>
<feature type="compositionally biased region" description="Pro residues" evidence="1">
    <location>
        <begin position="102"/>
        <end position="114"/>
    </location>
</feature>
<sequence length="378" mass="40963">MKLTKRVLTESSRFIINKRDKLAMDQKLGLMPIALLILVLAVLGVGGATLFYPKKRVFAPPQIFQEQQEKTNTYPNQLENNITAPTPSTAPAAKPSENQPSKPKPLPPLPPKPATPNSLTPTPNPSTPSVPAYTLVAHTGEVFGAKIPRGWRVESNQSGIDIIDPADADTGVSGVVAVGWFGTQTPDGFIDFLLQSIGASNIKTENESTEAVYNDQSTGLPWVVKTRTFTFVKGGKTLKAKASAGVMNGYGQYIALMTAFQTTPEKWSQWAPTLERIAKSITIINPSMAGGAHTVRLPTAADLANDSSPLMEAWEYRNRSEAQTSHEFSDAIMGQETDLISPSTGQIYTVPFSAYDPTKGGYHNPNNYGEILVDPYQK</sequence>
<gene>
    <name evidence="3" type="ORF">A2W54_03570</name>
</gene>
<keyword evidence="2" id="KW-1133">Transmembrane helix</keyword>
<feature type="region of interest" description="Disordered" evidence="1">
    <location>
        <begin position="77"/>
        <end position="132"/>
    </location>
</feature>
<comment type="caution">
    <text evidence="3">The sequence shown here is derived from an EMBL/GenBank/DDBJ whole genome shotgun (WGS) entry which is preliminary data.</text>
</comment>
<feature type="compositionally biased region" description="Low complexity" evidence="1">
    <location>
        <begin position="83"/>
        <end position="96"/>
    </location>
</feature>